<dbReference type="AlphaFoldDB" id="A0A1I3PNX6"/>
<protein>
    <recommendedName>
        <fullName evidence="6">ABC-2 type transport system permease protein</fullName>
    </recommendedName>
</protein>
<accession>A0A1I3PNX6</accession>
<dbReference type="OrthoDB" id="9902631at2"/>
<keyword evidence="5" id="KW-1185">Reference proteome</keyword>
<evidence type="ECO:0008006" key="6">
    <source>
        <dbReference type="Google" id="ProtNLM"/>
    </source>
</evidence>
<dbReference type="EMBL" id="FORG01000006">
    <property type="protein sequence ID" value="SFJ22726.1"/>
    <property type="molecule type" value="Genomic_DNA"/>
</dbReference>
<name>A0A1I3PNX6_9GAMM</name>
<evidence type="ECO:0000256" key="1">
    <source>
        <dbReference type="SAM" id="Phobius"/>
    </source>
</evidence>
<feature type="transmembrane region" description="Helical" evidence="1">
    <location>
        <begin position="165"/>
        <end position="187"/>
    </location>
</feature>
<reference evidence="2 5" key="3">
    <citation type="journal article" date="2017" name="Nat. Microbiol.">
        <title>Natural product diversity associated with the nematode symbionts Photorhabdus and Xenorhabdus.</title>
        <authorList>
            <person name="Tobias N.J."/>
            <person name="Wolff H."/>
            <person name="Djahanschiri B."/>
            <person name="Grundmann F."/>
            <person name="Kronenwerth M."/>
            <person name="Shi Y.M."/>
            <person name="Simonyi S."/>
            <person name="Grun P."/>
            <person name="Shapiro-Ilan D."/>
            <person name="Pidot S.J."/>
            <person name="Stinear T.P."/>
            <person name="Ebersberger I."/>
            <person name="Bode H.B."/>
        </authorList>
    </citation>
    <scope>NUCLEOTIDE SEQUENCE [LARGE SCALE GENOMIC DNA]</scope>
    <source>
        <strain evidence="2 5">DSM 17908</strain>
    </source>
</reference>
<keyword evidence="1" id="KW-0472">Membrane</keyword>
<dbReference type="Proteomes" id="UP000224607">
    <property type="component" value="Unassembled WGS sequence"/>
</dbReference>
<dbReference type="Proteomes" id="UP000198919">
    <property type="component" value="Unassembled WGS sequence"/>
</dbReference>
<dbReference type="STRING" id="351675.SAMN05421680_106198"/>
<evidence type="ECO:0000313" key="3">
    <source>
        <dbReference type="EMBL" id="SFJ22726.1"/>
    </source>
</evidence>
<gene>
    <name evidence="3" type="ORF">SAMN05421680_106198</name>
    <name evidence="2" type="ORF">Xmau_01463</name>
</gene>
<proteinExistence type="predicted"/>
<feature type="transmembrane region" description="Helical" evidence="1">
    <location>
        <begin position="199"/>
        <end position="221"/>
    </location>
</feature>
<evidence type="ECO:0000313" key="2">
    <source>
        <dbReference type="EMBL" id="PHM44750.1"/>
    </source>
</evidence>
<reference evidence="4" key="1">
    <citation type="submission" date="2016-10" db="EMBL/GenBank/DDBJ databases">
        <authorList>
            <person name="Varghese N."/>
            <person name="Submissions S."/>
        </authorList>
    </citation>
    <scope>NUCLEOTIDE SEQUENCE [LARGE SCALE GENOMIC DNA]</scope>
    <source>
        <strain evidence="4">DSM 17908</strain>
    </source>
</reference>
<feature type="transmembrane region" description="Helical" evidence="1">
    <location>
        <begin position="94"/>
        <end position="119"/>
    </location>
</feature>
<keyword evidence="1" id="KW-1133">Transmembrane helix</keyword>
<keyword evidence="1" id="KW-0812">Transmembrane</keyword>
<sequence>MKNNFISELVFFTKIQWKERIVTSSFLIGISLQSIIFAISCYLYNGDHNSALFFTIRAGLFTCIGILLFSAMSNISNEFKFETISYAISSGTPFYKIILLKSAANGLISLPAIVIPFLGYLMRDVNFQIEIIFYMIGELLFACVFCFVISFFINLWKQPVLALPWFGYIMFIIGLDLFNIPYFNILSMLFPSYWLLQDIAFPSVFFFFLTIFIWLSSVYWLNKKISHKLEGYLQDGRMRMS</sequence>
<evidence type="ECO:0000313" key="4">
    <source>
        <dbReference type="Proteomes" id="UP000198919"/>
    </source>
</evidence>
<feature type="transmembrane region" description="Helical" evidence="1">
    <location>
        <begin position="131"/>
        <end position="153"/>
    </location>
</feature>
<feature type="transmembrane region" description="Helical" evidence="1">
    <location>
        <begin position="21"/>
        <end position="45"/>
    </location>
</feature>
<dbReference type="EMBL" id="NITY01000004">
    <property type="protein sequence ID" value="PHM44750.1"/>
    <property type="molecule type" value="Genomic_DNA"/>
</dbReference>
<organism evidence="3 4">
    <name type="scientific">Xenorhabdus mauleonii</name>
    <dbReference type="NCBI Taxonomy" id="351675"/>
    <lineage>
        <taxon>Bacteria</taxon>
        <taxon>Pseudomonadati</taxon>
        <taxon>Pseudomonadota</taxon>
        <taxon>Gammaproteobacteria</taxon>
        <taxon>Enterobacterales</taxon>
        <taxon>Morganellaceae</taxon>
        <taxon>Xenorhabdus</taxon>
    </lineage>
</organism>
<reference evidence="3" key="2">
    <citation type="submission" date="2016-10" db="EMBL/GenBank/DDBJ databases">
        <authorList>
            <person name="de Groot N.N."/>
        </authorList>
    </citation>
    <scope>NUCLEOTIDE SEQUENCE [LARGE SCALE GENOMIC DNA]</scope>
    <source>
        <strain evidence="3">DSM 17908</strain>
    </source>
</reference>
<dbReference type="RefSeq" id="WP_092509907.1">
    <property type="nucleotide sequence ID" value="NZ_CAWNQB010000034.1"/>
</dbReference>
<feature type="transmembrane region" description="Helical" evidence="1">
    <location>
        <begin position="51"/>
        <end position="73"/>
    </location>
</feature>
<evidence type="ECO:0000313" key="5">
    <source>
        <dbReference type="Proteomes" id="UP000224607"/>
    </source>
</evidence>